<dbReference type="Proteomes" id="UP000694460">
    <property type="component" value="Unassembled WGS sequence"/>
</dbReference>
<dbReference type="EMBL" id="JAGIOP010000002">
    <property type="protein sequence ID" value="MBP2455154.1"/>
    <property type="molecule type" value="Genomic_DNA"/>
</dbReference>
<organism evidence="1 2">
    <name type="scientific">Mycolicibacterium lutetiense</name>
    <dbReference type="NCBI Taxonomy" id="1641992"/>
    <lineage>
        <taxon>Bacteria</taxon>
        <taxon>Bacillati</taxon>
        <taxon>Actinomycetota</taxon>
        <taxon>Actinomycetes</taxon>
        <taxon>Mycobacteriales</taxon>
        <taxon>Mycobacteriaceae</taxon>
        <taxon>Mycolicibacterium</taxon>
    </lineage>
</organism>
<evidence type="ECO:0000313" key="1">
    <source>
        <dbReference type="EMBL" id="MBP2455154.1"/>
    </source>
</evidence>
<evidence type="ECO:0000313" key="2">
    <source>
        <dbReference type="Proteomes" id="UP000694460"/>
    </source>
</evidence>
<protein>
    <submittedName>
        <fullName evidence="1">Uncharacterized protein</fullName>
    </submittedName>
</protein>
<comment type="caution">
    <text evidence="1">The sequence shown here is derived from an EMBL/GenBank/DDBJ whole genome shotgun (WGS) entry which is preliminary data.</text>
</comment>
<reference evidence="1 2" key="1">
    <citation type="submission" date="2021-03" db="EMBL/GenBank/DDBJ databases">
        <title>Sequencing the genomes of 1000 actinobacteria strains.</title>
        <authorList>
            <person name="Klenk H.-P."/>
        </authorList>
    </citation>
    <scope>NUCLEOTIDE SEQUENCE [LARGE SCALE GENOMIC DNA]</scope>
    <source>
        <strain evidence="1 2">DSM 46713</strain>
    </source>
</reference>
<sequence length="157" mass="18214">MHKYATFKQMTVECECCKLPRDFFFKTKHDRVICRGCEPHNGSPEKQQRKLRDHAGLYLSELRLAQDERESEAQRYRAGVRDMQGRHNEEIGILNEKIAQLRTALHGGADPAVDRWLADEAISLARENRDRAYRARDFALAAIWQIDNLHHASDKSP</sequence>
<dbReference type="RefSeq" id="WP_209921588.1">
    <property type="nucleotide sequence ID" value="NZ_JAGIOP010000002.1"/>
</dbReference>
<keyword evidence="2" id="KW-1185">Reference proteome</keyword>
<proteinExistence type="predicted"/>
<accession>A0ABS5A2R2</accession>
<name>A0ABS5A2R2_9MYCO</name>
<gene>
    <name evidence="1" type="ORF">JOF57_005067</name>
</gene>